<dbReference type="AlphaFoldDB" id="A0A1I5YNI8"/>
<keyword evidence="2" id="KW-1185">Reference proteome</keyword>
<proteinExistence type="predicted"/>
<accession>A0A1I5YNI8</accession>
<gene>
    <name evidence="1" type="ORF">SAMN04515674_12037</name>
</gene>
<dbReference type="Proteomes" id="UP000199306">
    <property type="component" value="Unassembled WGS sequence"/>
</dbReference>
<sequence>MKKTIASALILIVILTFAQCHLGTKPFKTYFWTSNQTGKTLYLFIDEVNKGVLPALSEAPVCDNDASKKKALFVSLEAGTYLIEVKDQSGNIKVSEKLETRLSNHDKTIGVSREGHQGESRSTTEDDCLILELFY</sequence>
<organism evidence="1 2">
    <name type="scientific">Pseudarcicella hirudinis</name>
    <dbReference type="NCBI Taxonomy" id="1079859"/>
    <lineage>
        <taxon>Bacteria</taxon>
        <taxon>Pseudomonadati</taxon>
        <taxon>Bacteroidota</taxon>
        <taxon>Cytophagia</taxon>
        <taxon>Cytophagales</taxon>
        <taxon>Flectobacillaceae</taxon>
        <taxon>Pseudarcicella</taxon>
    </lineage>
</organism>
<reference evidence="1 2" key="1">
    <citation type="submission" date="2016-10" db="EMBL/GenBank/DDBJ databases">
        <authorList>
            <person name="de Groot N.N."/>
        </authorList>
    </citation>
    <scope>NUCLEOTIDE SEQUENCE [LARGE SCALE GENOMIC DNA]</scope>
    <source>
        <strain evidence="2">E92,LMG 26720,CCM 7988</strain>
    </source>
</reference>
<evidence type="ECO:0000313" key="1">
    <source>
        <dbReference type="EMBL" id="SFQ45806.1"/>
    </source>
</evidence>
<dbReference type="RefSeq" id="WP_092019611.1">
    <property type="nucleotide sequence ID" value="NZ_FOXH01000020.1"/>
</dbReference>
<evidence type="ECO:0000313" key="2">
    <source>
        <dbReference type="Proteomes" id="UP000199306"/>
    </source>
</evidence>
<dbReference type="OrthoDB" id="676985at2"/>
<protein>
    <submittedName>
        <fullName evidence="1">Uncharacterized protein</fullName>
    </submittedName>
</protein>
<name>A0A1I5YNI8_9BACT</name>
<dbReference type="EMBL" id="FOXH01000020">
    <property type="protein sequence ID" value="SFQ45806.1"/>
    <property type="molecule type" value="Genomic_DNA"/>
</dbReference>